<feature type="chain" id="PRO_5043135408" evidence="8">
    <location>
        <begin position="24"/>
        <end position="888"/>
    </location>
</feature>
<evidence type="ECO:0000313" key="12">
    <source>
        <dbReference type="WBParaSite" id="HNAJ_0000119701-mRNA-1"/>
    </source>
</evidence>
<dbReference type="Gene3D" id="3.40.50.1820">
    <property type="entry name" value="alpha/beta hydrolase"/>
    <property type="match status" value="1"/>
</dbReference>
<comment type="similarity">
    <text evidence="2">Belongs to the peptidase A22B family.</text>
</comment>
<proteinExistence type="inferred from homology"/>
<keyword evidence="6 7" id="KW-0472">Membrane</keyword>
<keyword evidence="3 7" id="KW-0812">Transmembrane</keyword>
<dbReference type="Proteomes" id="UP000278807">
    <property type="component" value="Unassembled WGS sequence"/>
</dbReference>
<keyword evidence="8" id="KW-0732">Signal</keyword>
<feature type="transmembrane region" description="Helical" evidence="7">
    <location>
        <begin position="230"/>
        <end position="253"/>
    </location>
</feature>
<keyword evidence="5 7" id="KW-1133">Transmembrane helix</keyword>
<dbReference type="AlphaFoldDB" id="A0A158QH04"/>
<evidence type="ECO:0000256" key="8">
    <source>
        <dbReference type="SAM" id="SignalP"/>
    </source>
</evidence>
<dbReference type="Pfam" id="PF12697">
    <property type="entry name" value="Abhydrolase_6"/>
    <property type="match status" value="1"/>
</dbReference>
<accession>A0A158QH04</accession>
<evidence type="ECO:0000256" key="5">
    <source>
        <dbReference type="ARBA" id="ARBA00022989"/>
    </source>
</evidence>
<dbReference type="SMART" id="SM00730">
    <property type="entry name" value="PSN"/>
    <property type="match status" value="1"/>
</dbReference>
<feature type="transmembrane region" description="Helical" evidence="7">
    <location>
        <begin position="431"/>
        <end position="452"/>
    </location>
</feature>
<feature type="transmembrane region" description="Helical" evidence="7">
    <location>
        <begin position="180"/>
        <end position="204"/>
    </location>
</feature>
<reference evidence="10 11" key="2">
    <citation type="submission" date="2018-11" db="EMBL/GenBank/DDBJ databases">
        <authorList>
            <consortium name="Pathogen Informatics"/>
        </authorList>
    </citation>
    <scope>NUCLEOTIDE SEQUENCE [LARGE SCALE GENOMIC DNA]</scope>
</reference>
<comment type="subcellular location">
    <subcellularLocation>
        <location evidence="1">Endomembrane system</location>
        <topology evidence="1">Multi-pass membrane protein</topology>
    </subcellularLocation>
</comment>
<dbReference type="EMBL" id="UZAE01000430">
    <property type="protein sequence ID" value="VDN97056.1"/>
    <property type="molecule type" value="Genomic_DNA"/>
</dbReference>
<dbReference type="GO" id="GO:0033619">
    <property type="term" value="P:membrane protein proteolysis"/>
    <property type="evidence" value="ECO:0007669"/>
    <property type="project" value="TreeGrafter"/>
</dbReference>
<feature type="signal peptide" evidence="8">
    <location>
        <begin position="1"/>
        <end position="23"/>
    </location>
</feature>
<evidence type="ECO:0000259" key="9">
    <source>
        <dbReference type="Pfam" id="PF12697"/>
    </source>
</evidence>
<feature type="transmembrane region" description="Helical" evidence="7">
    <location>
        <begin position="295"/>
        <end position="315"/>
    </location>
</feature>
<evidence type="ECO:0000313" key="11">
    <source>
        <dbReference type="Proteomes" id="UP000278807"/>
    </source>
</evidence>
<feature type="transmembrane region" description="Helical" evidence="7">
    <location>
        <begin position="259"/>
        <end position="283"/>
    </location>
</feature>
<dbReference type="InterPro" id="IPR000073">
    <property type="entry name" value="AB_hydrolase_1"/>
</dbReference>
<keyword evidence="4" id="KW-0378">Hydrolase</keyword>
<sequence>MLAPFKVFDVFVALILLANGSYASKSFVTTTIRLNDTSTNSSFYVCAHGYLEHSTLSIPASFLIDARDLPVDAGIDEIKLRMTNATNNFPEVVKTTKEFSLILPNNWTDRYELTKNLGISVIIFETVHLKNIVNNNVSSDDYAFFVTKKTLQNLLNLVKKNSLTGFLMDFSVPPSFSEGYAILAFAILKILSITSIVVAGLITIKNHQNLELKRLILVHKNRSGSRVNPFYKAFVPVLFILATVCVLLLSYFFYDVMVYFFIALFVYAGAAAMSFVFTTLIFMKAPALIGWIMQDIIGVFLIIHILCELSIHLSFKTMCLVFLLLVCYDVFFVFISPYFVRSNSSTASIFGSIGHQPPSEAGSPVLPSTTQNEALSRSRRGIADPGTSIMESVASGSAGSSGELMPLAFKVYWSAFRDFSFACHIDRDSMMLGFGDVVIPGLLCVFLAFYDACWKRKVPWNFICSLVGYLLGGLVVCIVLFGTRMAQPALLYLCPITLLTTVLCAYFRGGVTELRNLWSGKLPAPILIPVDNSTAAGIDHEVIYHSPEEQKTLDSLGPGNKSVNEATGVSVSDADVVDKGTLVFIHGVGGRTEIWKNQVEHFVSEGYRTVTLDLVGHGLSPLNVQNCCCNRNFPIYSHSSSLSICLLCPSHKSLKASCLFHDCVLDVQAVVDRYVLKYYREKGTLNSAFVLLVAHSYGSAIAICVALNNLNLVNGLVLISGGAPIALSGDPGLFSLPPWILTFLIPCLRKGFETKAYADRSKPIDPAVFDNMKILTAEERTSGYKFNAYTLWAVMAGQVWPQGGPSFYRQVKIPTLLLSGTEDRLVTLDEEMETHFAIKTSNIHQIPGSGHMCMIEDSERVNRFIGDHIRMIRNSPHTPAVVTTEPNR</sequence>
<dbReference type="SUPFAM" id="SSF53474">
    <property type="entry name" value="alpha/beta-Hydrolases"/>
    <property type="match status" value="1"/>
</dbReference>
<reference evidence="12" key="1">
    <citation type="submission" date="2016-04" db="UniProtKB">
        <authorList>
            <consortium name="WormBaseParasite"/>
        </authorList>
    </citation>
    <scope>IDENTIFICATION</scope>
</reference>
<dbReference type="InterPro" id="IPR029058">
    <property type="entry name" value="AB_hydrolase_fold"/>
</dbReference>
<evidence type="ECO:0000256" key="7">
    <source>
        <dbReference type="SAM" id="Phobius"/>
    </source>
</evidence>
<evidence type="ECO:0000256" key="4">
    <source>
        <dbReference type="ARBA" id="ARBA00022801"/>
    </source>
</evidence>
<dbReference type="InterPro" id="IPR007369">
    <property type="entry name" value="Peptidase_A22B_SPP"/>
</dbReference>
<dbReference type="GO" id="GO:0042500">
    <property type="term" value="F:aspartic endopeptidase activity, intramembrane cleaving"/>
    <property type="evidence" value="ECO:0007669"/>
    <property type="project" value="InterPro"/>
</dbReference>
<keyword evidence="11" id="KW-1185">Reference proteome</keyword>
<dbReference type="STRING" id="102285.A0A158QH04"/>
<dbReference type="GO" id="GO:0098554">
    <property type="term" value="C:cytoplasmic side of endoplasmic reticulum membrane"/>
    <property type="evidence" value="ECO:0007669"/>
    <property type="project" value="TreeGrafter"/>
</dbReference>
<dbReference type="WBParaSite" id="HNAJ_0000119701-mRNA-1">
    <property type="protein sequence ID" value="HNAJ_0000119701-mRNA-1"/>
    <property type="gene ID" value="HNAJ_0000119701"/>
</dbReference>
<organism evidence="12">
    <name type="scientific">Rodentolepis nana</name>
    <name type="common">Dwarf tapeworm</name>
    <name type="synonym">Hymenolepis nana</name>
    <dbReference type="NCBI Taxonomy" id="102285"/>
    <lineage>
        <taxon>Eukaryota</taxon>
        <taxon>Metazoa</taxon>
        <taxon>Spiralia</taxon>
        <taxon>Lophotrochozoa</taxon>
        <taxon>Platyhelminthes</taxon>
        <taxon>Cestoda</taxon>
        <taxon>Eucestoda</taxon>
        <taxon>Cyclophyllidea</taxon>
        <taxon>Hymenolepididae</taxon>
        <taxon>Rodentolepis</taxon>
    </lineage>
</organism>
<dbReference type="GO" id="GO:0030660">
    <property type="term" value="C:Golgi-associated vesicle membrane"/>
    <property type="evidence" value="ECO:0007669"/>
    <property type="project" value="TreeGrafter"/>
</dbReference>
<evidence type="ECO:0000256" key="6">
    <source>
        <dbReference type="ARBA" id="ARBA00023136"/>
    </source>
</evidence>
<dbReference type="PANTHER" id="PTHR12174">
    <property type="entry name" value="SIGNAL PEPTIDE PEPTIDASE"/>
    <property type="match status" value="1"/>
</dbReference>
<feature type="transmembrane region" description="Helical" evidence="7">
    <location>
        <begin position="489"/>
        <end position="509"/>
    </location>
</feature>
<evidence type="ECO:0000256" key="3">
    <source>
        <dbReference type="ARBA" id="ARBA00022692"/>
    </source>
</evidence>
<dbReference type="GO" id="GO:0098553">
    <property type="term" value="C:lumenal side of endoplasmic reticulum membrane"/>
    <property type="evidence" value="ECO:0007669"/>
    <property type="project" value="TreeGrafter"/>
</dbReference>
<dbReference type="GO" id="GO:0005765">
    <property type="term" value="C:lysosomal membrane"/>
    <property type="evidence" value="ECO:0007669"/>
    <property type="project" value="TreeGrafter"/>
</dbReference>
<gene>
    <name evidence="10" type="ORF">HNAJ_LOCUS1197</name>
</gene>
<feature type="transmembrane region" description="Helical" evidence="7">
    <location>
        <begin position="458"/>
        <end position="482"/>
    </location>
</feature>
<dbReference type="PANTHER" id="PTHR12174:SF103">
    <property type="entry name" value="INTRAMEMBRANE PROTEASE (IMPAS) FAMILY"/>
    <property type="match status" value="1"/>
</dbReference>
<dbReference type="OrthoDB" id="29661at2759"/>
<dbReference type="Pfam" id="PF04258">
    <property type="entry name" value="Peptidase_A22B"/>
    <property type="match status" value="2"/>
</dbReference>
<feature type="domain" description="AB hydrolase-1" evidence="9">
    <location>
        <begin position="582"/>
        <end position="863"/>
    </location>
</feature>
<evidence type="ECO:0000256" key="1">
    <source>
        <dbReference type="ARBA" id="ARBA00004127"/>
    </source>
</evidence>
<evidence type="ECO:0000256" key="2">
    <source>
        <dbReference type="ARBA" id="ARBA00006859"/>
    </source>
</evidence>
<name>A0A158QH04_RODNA</name>
<dbReference type="InterPro" id="IPR006639">
    <property type="entry name" value="Preselin/SPP"/>
</dbReference>
<evidence type="ECO:0000313" key="10">
    <source>
        <dbReference type="EMBL" id="VDN97056.1"/>
    </source>
</evidence>
<protein>
    <submittedName>
        <fullName evidence="12">AB hydrolase-1 domain-containing protein</fullName>
    </submittedName>
</protein>
<feature type="transmembrane region" description="Helical" evidence="7">
    <location>
        <begin position="321"/>
        <end position="340"/>
    </location>
</feature>